<dbReference type="InterPro" id="IPR029044">
    <property type="entry name" value="Nucleotide-diphossugar_trans"/>
</dbReference>
<comment type="caution">
    <text evidence="5">The sequence shown here is derived from an EMBL/GenBank/DDBJ whole genome shotgun (WGS) entry which is preliminary data.</text>
</comment>
<evidence type="ECO:0000313" key="5">
    <source>
        <dbReference type="EMBL" id="MDC0722969.1"/>
    </source>
</evidence>
<dbReference type="EMBL" id="JAQNDL010000004">
    <property type="protein sequence ID" value="MDC0722969.1"/>
    <property type="molecule type" value="Genomic_DNA"/>
</dbReference>
<dbReference type="InterPro" id="IPR001173">
    <property type="entry name" value="Glyco_trans_2-like"/>
</dbReference>
<dbReference type="RefSeq" id="WP_272091506.1">
    <property type="nucleotide sequence ID" value="NZ_JAQNDL010000004.1"/>
</dbReference>
<keyword evidence="2" id="KW-0328">Glycosyltransferase</keyword>
<evidence type="ECO:0000256" key="2">
    <source>
        <dbReference type="ARBA" id="ARBA00022676"/>
    </source>
</evidence>
<dbReference type="SUPFAM" id="SSF53448">
    <property type="entry name" value="Nucleotide-diphospho-sugar transferases"/>
    <property type="match status" value="1"/>
</dbReference>
<evidence type="ECO:0000256" key="1">
    <source>
        <dbReference type="ARBA" id="ARBA00006739"/>
    </source>
</evidence>
<accession>A0ABT5EAS9</accession>
<evidence type="ECO:0000259" key="4">
    <source>
        <dbReference type="Pfam" id="PF00535"/>
    </source>
</evidence>
<evidence type="ECO:0000313" key="6">
    <source>
        <dbReference type="Proteomes" id="UP001221686"/>
    </source>
</evidence>
<reference evidence="5 6" key="1">
    <citation type="submission" date="2022-11" db="EMBL/GenBank/DDBJ databases">
        <title>Minimal conservation of predation-associated metabolite biosynthetic gene clusters underscores biosynthetic potential of Myxococcota including descriptions for ten novel species: Archangium lansinium sp. nov., Myxococcus landrumus sp. nov., Nannocystis bai.</title>
        <authorList>
            <person name="Ahearne A."/>
            <person name="Stevens C."/>
            <person name="Dowd S."/>
        </authorList>
    </citation>
    <scope>NUCLEOTIDE SEQUENCE [LARGE SCALE GENOMIC DNA]</scope>
    <source>
        <strain evidence="5 6">BB15-2</strain>
    </source>
</reference>
<dbReference type="Pfam" id="PF00535">
    <property type="entry name" value="Glycos_transf_2"/>
    <property type="match status" value="1"/>
</dbReference>
<keyword evidence="6" id="KW-1185">Reference proteome</keyword>
<proteinExistence type="inferred from homology"/>
<evidence type="ECO:0000256" key="3">
    <source>
        <dbReference type="ARBA" id="ARBA00022679"/>
    </source>
</evidence>
<comment type="similarity">
    <text evidence="1">Belongs to the glycosyltransferase 2 family.</text>
</comment>
<dbReference type="Proteomes" id="UP001221686">
    <property type="component" value="Unassembled WGS sequence"/>
</dbReference>
<feature type="domain" description="Glycosyltransferase 2-like" evidence="4">
    <location>
        <begin position="12"/>
        <end position="177"/>
    </location>
</feature>
<gene>
    <name evidence="5" type="ORF">POL25_39135</name>
</gene>
<dbReference type="PANTHER" id="PTHR43398">
    <property type="entry name" value="DOLICHOL-PHOSPHATE MANNOSYLTRANSFERASE SUBUNIT 1"/>
    <property type="match status" value="1"/>
</dbReference>
<dbReference type="PANTHER" id="PTHR43398:SF1">
    <property type="entry name" value="DOLICHOL-PHOSPHATE MANNOSYLTRANSFERASE SUBUNIT 1"/>
    <property type="match status" value="1"/>
</dbReference>
<dbReference type="CDD" id="cd06442">
    <property type="entry name" value="DPM1_like"/>
    <property type="match status" value="1"/>
</dbReference>
<organism evidence="5 6">
    <name type="scientific">Nannocystis bainbridge</name>
    <dbReference type="NCBI Taxonomy" id="2995303"/>
    <lineage>
        <taxon>Bacteria</taxon>
        <taxon>Pseudomonadati</taxon>
        <taxon>Myxococcota</taxon>
        <taxon>Polyangia</taxon>
        <taxon>Nannocystales</taxon>
        <taxon>Nannocystaceae</taxon>
        <taxon>Nannocystis</taxon>
    </lineage>
</organism>
<dbReference type="Gene3D" id="3.90.550.10">
    <property type="entry name" value="Spore Coat Polysaccharide Biosynthesis Protein SpsA, Chain A"/>
    <property type="match status" value="1"/>
</dbReference>
<keyword evidence="3" id="KW-0808">Transferase</keyword>
<sequence>MSAAANRPRPLVLVPTYNERDNVEPITAAILTALPDARVLIIDDASPDGTGALADGLAAADARVHVLHRAAKQGLGRAYLAGIDWALRHEDSFTHIITMDADFSHDPAYLPGLVAAVGETGADFAIGSRYVPGGGTRGWSLGRRLLSRGGGLYARTLLGLGLRDPTAGFVCYGRAALAALDRSAVAASGYGFQIEMKYRLVRAGRRARELPIVFPDRERGASKMTPAIALEAVGLCLRLRLRRS</sequence>
<name>A0ABT5EAS9_9BACT</name>
<protein>
    <submittedName>
        <fullName evidence="5">Polyprenol monophosphomannose synthase</fullName>
    </submittedName>
</protein>
<dbReference type="InterPro" id="IPR039528">
    <property type="entry name" value="DPM1-like"/>
</dbReference>